<feature type="compositionally biased region" description="Acidic residues" evidence="12">
    <location>
        <begin position="361"/>
        <end position="370"/>
    </location>
</feature>
<keyword evidence="10" id="KW-0472">Membrane</keyword>
<keyword evidence="4" id="KW-0547">Nucleotide-binding</keyword>
<dbReference type="Gene3D" id="3.40.50.300">
    <property type="entry name" value="P-loop containing nucleotide triphosphate hydrolases"/>
    <property type="match status" value="1"/>
</dbReference>
<dbReference type="InterPro" id="IPR027417">
    <property type="entry name" value="P-loop_NTPase"/>
</dbReference>
<keyword evidence="6 15" id="KW-0378">Hydrolase</keyword>
<gene>
    <name evidence="15" type="ORF">BCR43DRAFT_524728</name>
</gene>
<evidence type="ECO:0000256" key="11">
    <source>
        <dbReference type="ARBA" id="ARBA00048778"/>
    </source>
</evidence>
<keyword evidence="7" id="KW-0067">ATP-binding</keyword>
<evidence type="ECO:0000313" key="16">
    <source>
        <dbReference type="Proteomes" id="UP000242180"/>
    </source>
</evidence>
<proteinExistence type="inferred from homology"/>
<accession>A0A1X2HED8</accession>
<dbReference type="InterPro" id="IPR050747">
    <property type="entry name" value="Mitochondrial_chaperone_BCS1"/>
</dbReference>
<dbReference type="GO" id="GO:0005743">
    <property type="term" value="C:mitochondrial inner membrane"/>
    <property type="evidence" value="ECO:0007669"/>
    <property type="project" value="UniProtKB-SubCell"/>
</dbReference>
<evidence type="ECO:0000256" key="8">
    <source>
        <dbReference type="ARBA" id="ARBA00022989"/>
    </source>
</evidence>
<evidence type="ECO:0000256" key="2">
    <source>
        <dbReference type="ARBA" id="ARBA00007448"/>
    </source>
</evidence>
<evidence type="ECO:0000256" key="6">
    <source>
        <dbReference type="ARBA" id="ARBA00022801"/>
    </source>
</evidence>
<comment type="caution">
    <text evidence="15">The sequence shown here is derived from an EMBL/GenBank/DDBJ whole genome shotgun (WGS) entry which is preliminary data.</text>
</comment>
<dbReference type="STRING" id="13706.A0A1X2HED8"/>
<dbReference type="Proteomes" id="UP000242180">
    <property type="component" value="Unassembled WGS sequence"/>
</dbReference>
<organism evidence="15 16">
    <name type="scientific">Syncephalastrum racemosum</name>
    <name type="common">Filamentous fungus</name>
    <dbReference type="NCBI Taxonomy" id="13706"/>
    <lineage>
        <taxon>Eukaryota</taxon>
        <taxon>Fungi</taxon>
        <taxon>Fungi incertae sedis</taxon>
        <taxon>Mucoromycota</taxon>
        <taxon>Mucoromycotina</taxon>
        <taxon>Mucoromycetes</taxon>
        <taxon>Mucorales</taxon>
        <taxon>Syncephalastraceae</taxon>
        <taxon>Syncephalastrum</taxon>
    </lineage>
</organism>
<evidence type="ECO:0000256" key="10">
    <source>
        <dbReference type="ARBA" id="ARBA00023136"/>
    </source>
</evidence>
<dbReference type="InterPro" id="IPR003959">
    <property type="entry name" value="ATPase_AAA_core"/>
</dbReference>
<evidence type="ECO:0000256" key="5">
    <source>
        <dbReference type="ARBA" id="ARBA00022792"/>
    </source>
</evidence>
<dbReference type="EMBL" id="MCGN01000005">
    <property type="protein sequence ID" value="ORY96676.1"/>
    <property type="molecule type" value="Genomic_DNA"/>
</dbReference>
<dbReference type="GO" id="GO:0016887">
    <property type="term" value="F:ATP hydrolysis activity"/>
    <property type="evidence" value="ECO:0007669"/>
    <property type="project" value="InterPro"/>
</dbReference>
<evidence type="ECO:0000256" key="3">
    <source>
        <dbReference type="ARBA" id="ARBA00022692"/>
    </source>
</evidence>
<comment type="subcellular location">
    <subcellularLocation>
        <location evidence="1">Mitochondrion inner membrane</location>
        <topology evidence="1">Single-pass membrane protein</topology>
    </subcellularLocation>
</comment>
<dbReference type="InterPro" id="IPR003593">
    <property type="entry name" value="AAA+_ATPase"/>
</dbReference>
<dbReference type="OrthoDB" id="10042665at2759"/>
<keyword evidence="9" id="KW-0496">Mitochondrion</keyword>
<evidence type="ECO:0000259" key="13">
    <source>
        <dbReference type="SMART" id="SM00382"/>
    </source>
</evidence>
<evidence type="ECO:0000313" key="15">
    <source>
        <dbReference type="EMBL" id="ORY96676.1"/>
    </source>
</evidence>
<evidence type="ECO:0000256" key="9">
    <source>
        <dbReference type="ARBA" id="ARBA00023128"/>
    </source>
</evidence>
<dbReference type="Pfam" id="PF25426">
    <property type="entry name" value="AAA_lid_BCS1"/>
    <property type="match status" value="1"/>
</dbReference>
<dbReference type="SUPFAM" id="SSF52540">
    <property type="entry name" value="P-loop containing nucleoside triphosphate hydrolases"/>
    <property type="match status" value="1"/>
</dbReference>
<feature type="domain" description="BCS1 N-terminal" evidence="14">
    <location>
        <begin position="43"/>
        <end position="248"/>
    </location>
</feature>
<dbReference type="GO" id="GO:0005524">
    <property type="term" value="F:ATP binding"/>
    <property type="evidence" value="ECO:0007669"/>
    <property type="project" value="UniProtKB-KW"/>
</dbReference>
<reference evidence="15 16" key="1">
    <citation type="submission" date="2016-07" db="EMBL/GenBank/DDBJ databases">
        <title>Pervasive Adenine N6-methylation of Active Genes in Fungi.</title>
        <authorList>
            <consortium name="DOE Joint Genome Institute"/>
            <person name="Mondo S.J."/>
            <person name="Dannebaum R.O."/>
            <person name="Kuo R.C."/>
            <person name="Labutti K."/>
            <person name="Haridas S."/>
            <person name="Kuo A."/>
            <person name="Salamov A."/>
            <person name="Ahrendt S.R."/>
            <person name="Lipzen A."/>
            <person name="Sullivan W."/>
            <person name="Andreopoulos W.B."/>
            <person name="Clum A."/>
            <person name="Lindquist E."/>
            <person name="Daum C."/>
            <person name="Ramamoorthy G.K."/>
            <person name="Gryganskyi A."/>
            <person name="Culley D."/>
            <person name="Magnuson J.K."/>
            <person name="James T.Y."/>
            <person name="O'Malley M.A."/>
            <person name="Stajich J.E."/>
            <person name="Spatafora J.W."/>
            <person name="Visel A."/>
            <person name="Grigoriev I.V."/>
        </authorList>
    </citation>
    <scope>NUCLEOTIDE SEQUENCE [LARGE SCALE GENOMIC DNA]</scope>
    <source>
        <strain evidence="15 16">NRRL 2496</strain>
    </source>
</reference>
<comment type="similarity">
    <text evidence="2">Belongs to the AAA ATPase family. BCS1 subfamily.</text>
</comment>
<evidence type="ECO:0000256" key="4">
    <source>
        <dbReference type="ARBA" id="ARBA00022741"/>
    </source>
</evidence>
<keyword evidence="5" id="KW-0999">Mitochondrion inner membrane</keyword>
<dbReference type="AlphaFoldDB" id="A0A1X2HED8"/>
<name>A0A1X2HED8_SYNRA</name>
<keyword evidence="16" id="KW-1185">Reference proteome</keyword>
<dbReference type="PANTHER" id="PTHR23070">
    <property type="entry name" value="BCS1 AAA-TYPE ATPASE"/>
    <property type="match status" value="1"/>
</dbReference>
<dbReference type="InterPro" id="IPR014851">
    <property type="entry name" value="BCS1_N"/>
</dbReference>
<protein>
    <submittedName>
        <fullName evidence="15">P-loop containing nucleoside triphosphate hydrolase protein</fullName>
    </submittedName>
</protein>
<dbReference type="SMART" id="SM01024">
    <property type="entry name" value="BCS1_N"/>
    <property type="match status" value="1"/>
</dbReference>
<dbReference type="Pfam" id="PF08740">
    <property type="entry name" value="BCS1_N"/>
    <property type="match status" value="1"/>
</dbReference>
<keyword evidence="3" id="KW-0812">Transmembrane</keyword>
<comment type="catalytic activity">
    <reaction evidence="11">
        <text>ATP + H2O = ADP + phosphate + H(+)</text>
        <dbReference type="Rhea" id="RHEA:13065"/>
        <dbReference type="ChEBI" id="CHEBI:15377"/>
        <dbReference type="ChEBI" id="CHEBI:15378"/>
        <dbReference type="ChEBI" id="CHEBI:30616"/>
        <dbReference type="ChEBI" id="CHEBI:43474"/>
        <dbReference type="ChEBI" id="CHEBI:456216"/>
    </reaction>
    <physiologicalReaction direction="left-to-right" evidence="11">
        <dbReference type="Rhea" id="RHEA:13066"/>
    </physiologicalReaction>
</comment>
<dbReference type="InParanoid" id="A0A1X2HED8"/>
<feature type="domain" description="AAA+ ATPase" evidence="13">
    <location>
        <begin position="279"/>
        <end position="450"/>
    </location>
</feature>
<evidence type="ECO:0000256" key="7">
    <source>
        <dbReference type="ARBA" id="ARBA00022840"/>
    </source>
</evidence>
<dbReference type="SMART" id="SM00382">
    <property type="entry name" value="AAA"/>
    <property type="match status" value="1"/>
</dbReference>
<evidence type="ECO:0000256" key="12">
    <source>
        <dbReference type="SAM" id="MobiDB-lite"/>
    </source>
</evidence>
<evidence type="ECO:0000256" key="1">
    <source>
        <dbReference type="ARBA" id="ARBA00004434"/>
    </source>
</evidence>
<sequence>METLHSSSLFKYAFDVIIAVLELLRQPFEVLNQLAGTFSSNPFLVMILMSFITRVVDDVYSRICRSYRYLCNLLTVSIVVDMEDTVAQHILAYVAQDQLKGDLNRLRHVEGMRQADGDQTSHAFFWEDVPQPHPKLGVMPLSGSTQIVKYKGYTIQVERSSVSTGGGVSGSMRLDELAGMLHTSKEMIYIKMSGRNLKLLRQFIQEWIDVIYYQDINKLSIYNCMRIFNAEYSWKRIANKEMRSFDSVVLAKGMKEEILKDVRKFLNSREQYGMRGIPYRHAVVLHGPPGTGKTSFIKGIADKLRMNIAYISLTISMDDDGFLAMLARTPPDSIIVIEDFDRSHIARPSQLKKLKKKKDQEGEDSTEVDAAENKEKQEPNGTDDTDDNISSKASESVARITEAGLLNALDGINTPEGSLVFLTCNDITKIGNALKRPGRIDQTYYIGYADTYQVEELFWRFFGRREEVLDPAARAKNKEMSETVADFVSHVASLKQKVTTATLQKFFLEFEKEHPAAPEDPDEDEKGSKDMYAFLDHLDFKCLRDKLYVHTLFVKIQSTSQAEDDLKALAAKFSDTQKPSHGLATPPKS</sequence>
<dbReference type="Pfam" id="PF00004">
    <property type="entry name" value="AAA"/>
    <property type="match status" value="1"/>
</dbReference>
<keyword evidence="8" id="KW-1133">Transmembrane helix</keyword>
<dbReference type="InterPro" id="IPR057495">
    <property type="entry name" value="AAA_lid_BCS1"/>
</dbReference>
<feature type="region of interest" description="Disordered" evidence="12">
    <location>
        <begin position="350"/>
        <end position="393"/>
    </location>
</feature>
<evidence type="ECO:0000259" key="14">
    <source>
        <dbReference type="SMART" id="SM01024"/>
    </source>
</evidence>